<name>F6G7Z2_RALS8</name>
<gene>
    <name evidence="2" type="ordered locus">RSPO_m00027</name>
</gene>
<dbReference type="EMBL" id="CP002820">
    <property type="protein sequence ID" value="AEG70669.1"/>
    <property type="molecule type" value="Genomic_DNA"/>
</dbReference>
<keyword evidence="2" id="KW-0614">Plasmid</keyword>
<dbReference type="HOGENOM" id="CLU_2221009_0_0_4"/>
<sequence length="106" mass="11392">MACPVSACCRARSACLAARSAAGSIARFGTAGDWMKGEVNGSTTDEKRRAGIMNLRMRHSLPPRACVERVRRMPDFRQRTSRSDEDTAALPGRQVSGRENPGGGLA</sequence>
<evidence type="ECO:0000313" key="3">
    <source>
        <dbReference type="Proteomes" id="UP000007953"/>
    </source>
</evidence>
<proteinExistence type="predicted"/>
<dbReference type="Proteomes" id="UP000007953">
    <property type="component" value="Plasmid megaplasmid"/>
</dbReference>
<reference evidence="2 3" key="1">
    <citation type="journal article" date="2011" name="J. Bacteriol.">
        <title>Complete genome sequence of the plant pathogen Ralstonia solanacearum strain Po82.</title>
        <authorList>
            <person name="Xu J."/>
            <person name="Zheng H.J."/>
            <person name="Liu L."/>
            <person name="Pan Z.C."/>
            <person name="Prior P."/>
            <person name="Tang B."/>
            <person name="Xu J.S."/>
            <person name="Zhang H."/>
            <person name="Tian Q."/>
            <person name="Zhang L.Q."/>
            <person name="Feng J."/>
        </authorList>
    </citation>
    <scope>NUCLEOTIDE SEQUENCE [LARGE SCALE GENOMIC DNA]</scope>
    <source>
        <strain evidence="3">Po82</strain>
    </source>
</reference>
<geneLocation type="plasmid" evidence="3"/>
<organism evidence="2 3">
    <name type="scientific">Ralstonia solanacearum (strain Po82)</name>
    <dbReference type="NCBI Taxonomy" id="1031711"/>
    <lineage>
        <taxon>Bacteria</taxon>
        <taxon>Pseudomonadati</taxon>
        <taxon>Pseudomonadota</taxon>
        <taxon>Betaproteobacteria</taxon>
        <taxon>Burkholderiales</taxon>
        <taxon>Burkholderiaceae</taxon>
        <taxon>Ralstonia</taxon>
        <taxon>Ralstonia solanacearum species complex</taxon>
    </lineage>
</organism>
<evidence type="ECO:0000256" key="1">
    <source>
        <dbReference type="SAM" id="MobiDB-lite"/>
    </source>
</evidence>
<feature type="region of interest" description="Disordered" evidence="1">
    <location>
        <begin position="71"/>
        <end position="106"/>
    </location>
</feature>
<dbReference type="AlphaFoldDB" id="F6G7Z2"/>
<evidence type="ECO:0000313" key="2">
    <source>
        <dbReference type="EMBL" id="AEG70669.1"/>
    </source>
</evidence>
<feature type="compositionally biased region" description="Basic and acidic residues" evidence="1">
    <location>
        <begin position="71"/>
        <end position="85"/>
    </location>
</feature>
<protein>
    <submittedName>
        <fullName evidence="2">Uncharacterized protein</fullName>
    </submittedName>
</protein>
<dbReference type="KEGG" id="rsn:RSPO_m00027"/>
<accession>F6G7Z2</accession>